<comment type="caution">
    <text evidence="9">The sequence shown here is derived from an EMBL/GenBank/DDBJ whole genome shotgun (WGS) entry which is preliminary data.</text>
</comment>
<feature type="domain" description="ComEC/Rec2-related protein" evidence="7">
    <location>
        <begin position="242"/>
        <end position="512"/>
    </location>
</feature>
<comment type="subcellular location">
    <subcellularLocation>
        <location evidence="1">Cell membrane</location>
        <topology evidence="1">Multi-pass membrane protein</topology>
    </subcellularLocation>
</comment>
<protein>
    <submittedName>
        <fullName evidence="9">Competence protein, putative</fullName>
    </submittedName>
</protein>
<feature type="transmembrane region" description="Helical" evidence="6">
    <location>
        <begin position="33"/>
        <end position="52"/>
    </location>
</feature>
<dbReference type="GO" id="GO:0005886">
    <property type="term" value="C:plasma membrane"/>
    <property type="evidence" value="ECO:0007669"/>
    <property type="project" value="UniProtKB-SubCell"/>
</dbReference>
<dbReference type="OrthoDB" id="9761531at2"/>
<evidence type="ECO:0000313" key="9">
    <source>
        <dbReference type="EMBL" id="EAY27528.1"/>
    </source>
</evidence>
<dbReference type="EMBL" id="AAWS01000023">
    <property type="protein sequence ID" value="EAY27528.1"/>
    <property type="molecule type" value="Genomic_DNA"/>
</dbReference>
<dbReference type="Proteomes" id="UP000004095">
    <property type="component" value="Unassembled WGS sequence"/>
</dbReference>
<dbReference type="PANTHER" id="PTHR30619">
    <property type="entry name" value="DNA INTERNALIZATION/COMPETENCE PROTEIN COMEC/REC2"/>
    <property type="match status" value="1"/>
</dbReference>
<sequence length="711" mass="81800">MFKWASYAFVRFTFFFILGICFGLYKPPTSIKLWYLLFYGSGAAYIVVFSISRFFHRFAFTPVTGCLAGLMLFCFGVLRTFQVTEAHHPQHLLHQSDTVTHYLAVVQNSLQKKTKSYRTRLSVYQAKVRGNWVPAVGQVLLYIKKDSLAPVPHLQHGQVLLVQGTPLRVEPPKNPQQFNYQRYLARQNIHHQHFATSLSYQIIDTSLVHPVLTLPETLRGYCDAQLKALVKGSQEYGIATALLLGVKDHIDSDIKNAYSGAGLMHLLAVSGLHVGFIYLILHLLLKPLKKLPSGELWYTLTIIGCLWLYAFVTGLSASVMRAVAMFSVMATAKATQRRTNIYNTLAVSAFALLVYNPLMVTSVGFQLSYIAVAGIVYIQPKIYQWLHFTHWLPDYLWQLTSVSIAAQIATFPLALYYFHQFPNYFLLSNLLVLPLAPVLLVLGIFTLLLSFVPWLNEILGYLLRLFIETLNMVIVALNKLPLAIAEGIYLRTADLWLIYVSMISFFWVFQYKKLYYLKVSVGCILVLAGARLYNNHQCQQQQEFAIFQLNKHPHLQFTQGTQSFFIAKAGLQQEHQTLGFNIDTYLWSKGIRQRVFLDAQQNQKNKEIGFAYRKKEKYALLYWKNKSFLILQKYLRYRELKKFKNIKTDYLIIQNRAVWSLARLCKVVQPTHIIIDDSNGFYRGRKLYQEAQQMGVPCTWITKNGAFILKQ</sequence>
<feature type="transmembrane region" description="Helical" evidence="6">
    <location>
        <begin position="395"/>
        <end position="418"/>
    </location>
</feature>
<keyword evidence="10" id="KW-1185">Reference proteome</keyword>
<feature type="transmembrane region" description="Helical" evidence="6">
    <location>
        <begin position="297"/>
        <end position="320"/>
    </location>
</feature>
<dbReference type="InterPro" id="IPR004477">
    <property type="entry name" value="ComEC_N"/>
</dbReference>
<keyword evidence="5 6" id="KW-0472">Membrane</keyword>
<proteinExistence type="predicted"/>
<accession>A1ZQB9</accession>
<feature type="transmembrane region" description="Helical" evidence="6">
    <location>
        <begin position="58"/>
        <end position="78"/>
    </location>
</feature>
<dbReference type="RefSeq" id="WP_002699599.1">
    <property type="nucleotide sequence ID" value="NZ_AAWS01000023.1"/>
</dbReference>
<feature type="transmembrane region" description="Helical" evidence="6">
    <location>
        <begin position="430"/>
        <end position="452"/>
    </location>
</feature>
<feature type="transmembrane region" description="Helical" evidence="6">
    <location>
        <begin position="6"/>
        <end position="26"/>
    </location>
</feature>
<evidence type="ECO:0000256" key="4">
    <source>
        <dbReference type="ARBA" id="ARBA00022989"/>
    </source>
</evidence>
<evidence type="ECO:0000256" key="2">
    <source>
        <dbReference type="ARBA" id="ARBA00022475"/>
    </source>
</evidence>
<keyword evidence="3 6" id="KW-0812">Transmembrane</keyword>
<evidence type="ECO:0000259" key="8">
    <source>
        <dbReference type="Pfam" id="PF13567"/>
    </source>
</evidence>
<feature type="transmembrane region" description="Helical" evidence="6">
    <location>
        <begin position="489"/>
        <end position="509"/>
    </location>
</feature>
<dbReference type="eggNOG" id="COG0658">
    <property type="taxonomic scope" value="Bacteria"/>
</dbReference>
<dbReference type="Pfam" id="PF13567">
    <property type="entry name" value="DUF4131"/>
    <property type="match status" value="1"/>
</dbReference>
<evidence type="ECO:0000256" key="6">
    <source>
        <dbReference type="SAM" id="Phobius"/>
    </source>
</evidence>
<evidence type="ECO:0000256" key="3">
    <source>
        <dbReference type="ARBA" id="ARBA00022692"/>
    </source>
</evidence>
<dbReference type="PANTHER" id="PTHR30619:SF1">
    <property type="entry name" value="RECOMBINATION PROTEIN 2"/>
    <property type="match status" value="1"/>
</dbReference>
<reference evidence="9 10" key="1">
    <citation type="submission" date="2007-01" db="EMBL/GenBank/DDBJ databases">
        <authorList>
            <person name="Haygood M."/>
            <person name="Podell S."/>
            <person name="Anderson C."/>
            <person name="Hopkinson B."/>
            <person name="Roe K."/>
            <person name="Barbeau K."/>
            <person name="Gaasterland T."/>
            <person name="Ferriera S."/>
            <person name="Johnson J."/>
            <person name="Kravitz S."/>
            <person name="Beeson K."/>
            <person name="Sutton G."/>
            <person name="Rogers Y.-H."/>
            <person name="Friedman R."/>
            <person name="Frazier M."/>
            <person name="Venter J.C."/>
        </authorList>
    </citation>
    <scope>NUCLEOTIDE SEQUENCE [LARGE SCALE GENOMIC DNA]</scope>
    <source>
        <strain evidence="9 10">ATCC 23134</strain>
    </source>
</reference>
<dbReference type="AlphaFoldDB" id="A1ZQB9"/>
<feature type="domain" description="DUF4131" evidence="8">
    <location>
        <begin position="29"/>
        <end position="195"/>
    </location>
</feature>
<evidence type="ECO:0000259" key="7">
    <source>
        <dbReference type="Pfam" id="PF03772"/>
    </source>
</evidence>
<dbReference type="InterPro" id="IPR052159">
    <property type="entry name" value="Competence_DNA_uptake"/>
</dbReference>
<evidence type="ECO:0000313" key="10">
    <source>
        <dbReference type="Proteomes" id="UP000004095"/>
    </source>
</evidence>
<gene>
    <name evidence="9" type="ORF">M23134_06929</name>
</gene>
<organism evidence="9 10">
    <name type="scientific">Microscilla marina ATCC 23134</name>
    <dbReference type="NCBI Taxonomy" id="313606"/>
    <lineage>
        <taxon>Bacteria</taxon>
        <taxon>Pseudomonadati</taxon>
        <taxon>Bacteroidota</taxon>
        <taxon>Cytophagia</taxon>
        <taxon>Cytophagales</taxon>
        <taxon>Microscillaceae</taxon>
        <taxon>Microscilla</taxon>
    </lineage>
</organism>
<dbReference type="InterPro" id="IPR025405">
    <property type="entry name" value="DUF4131"/>
</dbReference>
<keyword evidence="4 6" id="KW-1133">Transmembrane helix</keyword>
<keyword evidence="2" id="KW-1003">Cell membrane</keyword>
<dbReference type="NCBIfam" id="TIGR00360">
    <property type="entry name" value="ComEC_N-term"/>
    <property type="match status" value="1"/>
</dbReference>
<evidence type="ECO:0000256" key="5">
    <source>
        <dbReference type="ARBA" id="ARBA00023136"/>
    </source>
</evidence>
<name>A1ZQB9_MICM2</name>
<evidence type="ECO:0000256" key="1">
    <source>
        <dbReference type="ARBA" id="ARBA00004651"/>
    </source>
</evidence>
<feature type="transmembrane region" description="Helical" evidence="6">
    <location>
        <begin position="263"/>
        <end position="285"/>
    </location>
</feature>
<feature type="transmembrane region" description="Helical" evidence="6">
    <location>
        <begin position="341"/>
        <end position="358"/>
    </location>
</feature>
<dbReference type="Pfam" id="PF03772">
    <property type="entry name" value="Competence"/>
    <property type="match status" value="1"/>
</dbReference>